<sequence length="62" mass="7310">MNTLIKFSVSGTQEAFERSKKKSLDALVFFFVCFLTTTKNYTFFHGQQKLIKLQQHNDQMLM</sequence>
<keyword evidence="3" id="KW-1185">Reference proteome</keyword>
<keyword evidence="1" id="KW-0812">Transmembrane</keyword>
<keyword evidence="1" id="KW-1133">Transmembrane helix</keyword>
<evidence type="ECO:0000313" key="3">
    <source>
        <dbReference type="Proteomes" id="UP000054995"/>
    </source>
</evidence>
<comment type="caution">
    <text evidence="2">The sequence shown here is derived from an EMBL/GenBank/DDBJ whole genome shotgun (WGS) entry which is preliminary data.</text>
</comment>
<dbReference type="EMBL" id="JYDT01000064">
    <property type="protein sequence ID" value="KRY86936.1"/>
    <property type="molecule type" value="Genomic_DNA"/>
</dbReference>
<name>A0A0V1FLJ8_TRIPS</name>
<dbReference type="Proteomes" id="UP000054995">
    <property type="component" value="Unassembled WGS sequence"/>
</dbReference>
<evidence type="ECO:0000256" key="1">
    <source>
        <dbReference type="SAM" id="Phobius"/>
    </source>
</evidence>
<proteinExistence type="predicted"/>
<evidence type="ECO:0000313" key="2">
    <source>
        <dbReference type="EMBL" id="KRY86936.1"/>
    </source>
</evidence>
<organism evidence="2 3">
    <name type="scientific">Trichinella pseudospiralis</name>
    <name type="common">Parasitic roundworm</name>
    <dbReference type="NCBI Taxonomy" id="6337"/>
    <lineage>
        <taxon>Eukaryota</taxon>
        <taxon>Metazoa</taxon>
        <taxon>Ecdysozoa</taxon>
        <taxon>Nematoda</taxon>
        <taxon>Enoplea</taxon>
        <taxon>Dorylaimia</taxon>
        <taxon>Trichinellida</taxon>
        <taxon>Trichinellidae</taxon>
        <taxon>Trichinella</taxon>
    </lineage>
</organism>
<dbReference type="AlphaFoldDB" id="A0A0V1FLJ8"/>
<gene>
    <name evidence="2" type="ORF">T4D_14488</name>
</gene>
<feature type="transmembrane region" description="Helical" evidence="1">
    <location>
        <begin position="26"/>
        <end position="44"/>
    </location>
</feature>
<reference evidence="2 3" key="1">
    <citation type="submission" date="2015-01" db="EMBL/GenBank/DDBJ databases">
        <title>Evolution of Trichinella species and genotypes.</title>
        <authorList>
            <person name="Korhonen P.K."/>
            <person name="Edoardo P."/>
            <person name="Giuseppe L.R."/>
            <person name="Gasser R.B."/>
        </authorList>
    </citation>
    <scope>NUCLEOTIDE SEQUENCE [LARGE SCALE GENOMIC DNA]</scope>
    <source>
        <strain evidence="2">ISS470</strain>
    </source>
</reference>
<keyword evidence="1" id="KW-0472">Membrane</keyword>
<accession>A0A0V1FLJ8</accession>
<protein>
    <submittedName>
        <fullName evidence="2">Uncharacterized protein</fullName>
    </submittedName>
</protein>